<feature type="domain" description="G-protein coupled receptors family 1 profile" evidence="10">
    <location>
        <begin position="49"/>
        <end position="298"/>
    </location>
</feature>
<dbReference type="SUPFAM" id="SSF81321">
    <property type="entry name" value="Family A G protein-coupled receptor-like"/>
    <property type="match status" value="1"/>
</dbReference>
<dbReference type="PROSITE" id="PS50262">
    <property type="entry name" value="G_PROTEIN_RECEP_F1_2"/>
    <property type="match status" value="1"/>
</dbReference>
<dbReference type="AlphaFoldDB" id="A0AAV6YRE0"/>
<keyword evidence="5 9" id="KW-0472">Membrane</keyword>
<keyword evidence="7 8" id="KW-0807">Transducer</keyword>
<organism evidence="11 12">
    <name type="scientific">Engystomops pustulosus</name>
    <name type="common">Tungara frog</name>
    <name type="synonym">Physalaemus pustulosus</name>
    <dbReference type="NCBI Taxonomy" id="76066"/>
    <lineage>
        <taxon>Eukaryota</taxon>
        <taxon>Metazoa</taxon>
        <taxon>Chordata</taxon>
        <taxon>Craniata</taxon>
        <taxon>Vertebrata</taxon>
        <taxon>Euteleostomi</taxon>
        <taxon>Amphibia</taxon>
        <taxon>Batrachia</taxon>
        <taxon>Anura</taxon>
        <taxon>Neobatrachia</taxon>
        <taxon>Hyloidea</taxon>
        <taxon>Leptodactylidae</taxon>
        <taxon>Leiuperinae</taxon>
        <taxon>Engystomops</taxon>
    </lineage>
</organism>
<dbReference type="PROSITE" id="PS00237">
    <property type="entry name" value="G_PROTEIN_RECEP_F1_1"/>
    <property type="match status" value="1"/>
</dbReference>
<keyword evidence="9" id="KW-0716">Sensory transduction</keyword>
<dbReference type="PRINTS" id="PR00245">
    <property type="entry name" value="OLFACTORYR"/>
</dbReference>
<dbReference type="PRINTS" id="PR00237">
    <property type="entry name" value="GPCRRHODOPSN"/>
</dbReference>
<feature type="transmembrane region" description="Helical" evidence="9">
    <location>
        <begin position="149"/>
        <end position="166"/>
    </location>
</feature>
<keyword evidence="12" id="KW-1185">Reference proteome</keyword>
<evidence type="ECO:0000256" key="5">
    <source>
        <dbReference type="ARBA" id="ARBA00023136"/>
    </source>
</evidence>
<dbReference type="InterPro" id="IPR000725">
    <property type="entry name" value="Olfact_rcpt"/>
</dbReference>
<feature type="transmembrane region" description="Helical" evidence="9">
    <location>
        <begin position="34"/>
        <end position="56"/>
    </location>
</feature>
<feature type="transmembrane region" description="Helical" evidence="9">
    <location>
        <begin position="106"/>
        <end position="128"/>
    </location>
</feature>
<keyword evidence="6 8" id="KW-0675">Receptor</keyword>
<dbReference type="InterPro" id="IPR017452">
    <property type="entry name" value="GPCR_Rhodpsn_7TM"/>
</dbReference>
<dbReference type="GO" id="GO:0004930">
    <property type="term" value="F:G protein-coupled receptor activity"/>
    <property type="evidence" value="ECO:0007669"/>
    <property type="project" value="UniProtKB-KW"/>
</dbReference>
<feature type="non-terminal residue" evidence="11">
    <location>
        <position position="310"/>
    </location>
</feature>
<reference evidence="11" key="1">
    <citation type="thesis" date="2020" institute="ProQuest LLC" country="789 East Eisenhower Parkway, Ann Arbor, MI, USA">
        <title>Comparative Genomics and Chromosome Evolution.</title>
        <authorList>
            <person name="Mudd A.B."/>
        </authorList>
    </citation>
    <scope>NUCLEOTIDE SEQUENCE</scope>
    <source>
        <strain evidence="11">237g6f4</strain>
        <tissue evidence="11">Blood</tissue>
    </source>
</reference>
<dbReference type="PANTHER" id="PTHR48018">
    <property type="entry name" value="OLFACTORY RECEPTOR"/>
    <property type="match status" value="1"/>
</dbReference>
<evidence type="ECO:0000256" key="7">
    <source>
        <dbReference type="ARBA" id="ARBA00023224"/>
    </source>
</evidence>
<proteinExistence type="inferred from homology"/>
<sequence>MKKNLPDEKDVSNKTQVSMFVLSGLTNDKSLETFLFIFFLHVYIVTIVANLGLVVIVSNTSNLQSPMYYFLSYLSLVDIFYSSTITPKMLSDLMSMTRTISFEGCALQFFFYGALASIDSLLLSTMSYDRYVAICHPLHYMSIMTKKKCLRLVLLCFSVGFLQSSVQTSCAFSLQYCGPNLIDHFYCDAPLVLRLSCSDTVPCELVTVYLVSAMAMGPLLTILLSYFLIIFSILRMKSAEVKKKAFSTCSSHLTCISIFYGTIFFTYLQPPSRAFTLQDKVALVFYTAVTPMLNPLIYSLRNQDVKKTII</sequence>
<evidence type="ECO:0000256" key="9">
    <source>
        <dbReference type="RuleBase" id="RU363047"/>
    </source>
</evidence>
<feature type="transmembrane region" description="Helical" evidence="9">
    <location>
        <begin position="208"/>
        <end position="234"/>
    </location>
</feature>
<dbReference type="Pfam" id="PF13853">
    <property type="entry name" value="7tm_4"/>
    <property type="match status" value="1"/>
</dbReference>
<evidence type="ECO:0000256" key="1">
    <source>
        <dbReference type="ARBA" id="ARBA00004141"/>
    </source>
</evidence>
<accession>A0AAV6YRE0</accession>
<keyword evidence="2 8" id="KW-0812">Transmembrane</keyword>
<feature type="transmembrane region" description="Helical" evidence="9">
    <location>
        <begin position="68"/>
        <end position="86"/>
    </location>
</feature>
<keyword evidence="4 8" id="KW-0297">G-protein coupled receptor</keyword>
<evidence type="ECO:0000313" key="12">
    <source>
        <dbReference type="Proteomes" id="UP000824782"/>
    </source>
</evidence>
<keyword evidence="9" id="KW-0552">Olfaction</keyword>
<dbReference type="GO" id="GO:0005886">
    <property type="term" value="C:plasma membrane"/>
    <property type="evidence" value="ECO:0007669"/>
    <property type="project" value="UniProtKB-SubCell"/>
</dbReference>
<comment type="caution">
    <text evidence="11">The sequence shown here is derived from an EMBL/GenBank/DDBJ whole genome shotgun (WGS) entry which is preliminary data.</text>
</comment>
<evidence type="ECO:0000256" key="6">
    <source>
        <dbReference type="ARBA" id="ARBA00023170"/>
    </source>
</evidence>
<evidence type="ECO:0000256" key="8">
    <source>
        <dbReference type="RuleBase" id="RU000688"/>
    </source>
</evidence>
<dbReference type="GO" id="GO:0004984">
    <property type="term" value="F:olfactory receptor activity"/>
    <property type="evidence" value="ECO:0007669"/>
    <property type="project" value="InterPro"/>
</dbReference>
<comment type="similarity">
    <text evidence="8">Belongs to the G-protein coupled receptor 1 family.</text>
</comment>
<protein>
    <recommendedName>
        <fullName evidence="9">Olfactory receptor</fullName>
    </recommendedName>
</protein>
<feature type="transmembrane region" description="Helical" evidence="9">
    <location>
        <begin position="281"/>
        <end position="300"/>
    </location>
</feature>
<dbReference type="CDD" id="cd15230">
    <property type="entry name" value="7tmA_OR5-like"/>
    <property type="match status" value="1"/>
</dbReference>
<evidence type="ECO:0000256" key="3">
    <source>
        <dbReference type="ARBA" id="ARBA00022989"/>
    </source>
</evidence>
<keyword evidence="9" id="KW-1003">Cell membrane</keyword>
<dbReference type="FunFam" id="1.20.1070.10:FF:000003">
    <property type="entry name" value="Olfactory receptor"/>
    <property type="match status" value="1"/>
</dbReference>
<dbReference type="Proteomes" id="UP000824782">
    <property type="component" value="Unassembled WGS sequence"/>
</dbReference>
<dbReference type="Gene3D" id="1.20.1070.10">
    <property type="entry name" value="Rhodopsin 7-helix transmembrane proteins"/>
    <property type="match status" value="1"/>
</dbReference>
<dbReference type="EMBL" id="WNYA01045136">
    <property type="protein sequence ID" value="KAG8536353.1"/>
    <property type="molecule type" value="Genomic_DNA"/>
</dbReference>
<evidence type="ECO:0000256" key="2">
    <source>
        <dbReference type="ARBA" id="ARBA00022692"/>
    </source>
</evidence>
<comment type="subcellular location">
    <subcellularLocation>
        <location evidence="9">Cell membrane</location>
        <topology evidence="9">Multi-pass membrane protein</topology>
    </subcellularLocation>
    <subcellularLocation>
        <location evidence="1">Membrane</location>
        <topology evidence="1">Multi-pass membrane protein</topology>
    </subcellularLocation>
</comment>
<gene>
    <name evidence="11" type="ORF">GDO81_026537</name>
</gene>
<evidence type="ECO:0000259" key="10">
    <source>
        <dbReference type="PROSITE" id="PS50262"/>
    </source>
</evidence>
<name>A0AAV6YRE0_ENGPU</name>
<evidence type="ECO:0000313" key="11">
    <source>
        <dbReference type="EMBL" id="KAG8536353.1"/>
    </source>
</evidence>
<keyword evidence="3 9" id="KW-1133">Transmembrane helix</keyword>
<evidence type="ECO:0000256" key="4">
    <source>
        <dbReference type="ARBA" id="ARBA00023040"/>
    </source>
</evidence>
<feature type="transmembrane region" description="Helical" evidence="9">
    <location>
        <begin position="246"/>
        <end position="269"/>
    </location>
</feature>
<dbReference type="InterPro" id="IPR000276">
    <property type="entry name" value="GPCR_Rhodpsn"/>
</dbReference>